<evidence type="ECO:0000256" key="2">
    <source>
        <dbReference type="ARBA" id="ARBA00022727"/>
    </source>
</evidence>
<dbReference type="Pfam" id="PF05191">
    <property type="entry name" value="ADK_lid"/>
    <property type="match status" value="1"/>
</dbReference>
<dbReference type="InterPro" id="IPR007862">
    <property type="entry name" value="Adenylate_kinase_lid-dom"/>
</dbReference>
<feature type="binding site" evidence="6">
    <location>
        <position position="160"/>
    </location>
    <ligand>
        <name>AMP</name>
        <dbReference type="ChEBI" id="CHEBI:456215"/>
    </ligand>
</feature>
<keyword evidence="11" id="KW-1185">Reference proteome</keyword>
<feature type="binding site" evidence="6">
    <location>
        <position position="127"/>
    </location>
    <ligand>
        <name>ATP</name>
        <dbReference type="ChEBI" id="CHEBI:30616"/>
    </ligand>
</feature>
<comment type="caution">
    <text evidence="10">The sequence shown here is derived from an EMBL/GenBank/DDBJ whole genome shotgun (WGS) entry which is preliminary data.</text>
</comment>
<keyword evidence="5 6" id="KW-0067">ATP-binding</keyword>
<feature type="binding site" evidence="6">
    <location>
        <begin position="85"/>
        <end position="88"/>
    </location>
    <ligand>
        <name>AMP</name>
        <dbReference type="ChEBI" id="CHEBI:456215"/>
    </ligand>
</feature>
<feature type="binding site" evidence="6">
    <location>
        <position position="133"/>
    </location>
    <ligand>
        <name>Zn(2+)</name>
        <dbReference type="ChEBI" id="CHEBI:29105"/>
        <note>structural</note>
    </ligand>
</feature>
<feature type="binding site" evidence="6">
    <location>
        <position position="31"/>
    </location>
    <ligand>
        <name>AMP</name>
        <dbReference type="ChEBI" id="CHEBI:456215"/>
    </ligand>
</feature>
<proteinExistence type="inferred from homology"/>
<dbReference type="Pfam" id="PF00406">
    <property type="entry name" value="ADK"/>
    <property type="match status" value="1"/>
</dbReference>
<evidence type="ECO:0000313" key="11">
    <source>
        <dbReference type="Proteomes" id="UP000284178"/>
    </source>
</evidence>
<keyword evidence="1 6" id="KW-0808">Transferase</keyword>
<feature type="binding site" evidence="6">
    <location>
        <position position="150"/>
    </location>
    <ligand>
        <name>Zn(2+)</name>
        <dbReference type="ChEBI" id="CHEBI:29105"/>
        <note>structural</note>
    </ligand>
</feature>
<dbReference type="PROSITE" id="PS00113">
    <property type="entry name" value="ADENYLATE_KINASE"/>
    <property type="match status" value="1"/>
</dbReference>
<dbReference type="GO" id="GO:0008270">
    <property type="term" value="F:zinc ion binding"/>
    <property type="evidence" value="ECO:0007669"/>
    <property type="project" value="UniProtKB-UniRule"/>
</dbReference>
<dbReference type="GO" id="GO:0044209">
    <property type="term" value="P:AMP salvage"/>
    <property type="evidence" value="ECO:0007669"/>
    <property type="project" value="UniProtKB-UniRule"/>
</dbReference>
<dbReference type="EC" id="2.7.4.3" evidence="6 8"/>
<feature type="binding site" evidence="6">
    <location>
        <position position="153"/>
    </location>
    <ligand>
        <name>Zn(2+)</name>
        <dbReference type="ChEBI" id="CHEBI:29105"/>
        <note>structural</note>
    </ligand>
</feature>
<evidence type="ECO:0000256" key="7">
    <source>
        <dbReference type="RuleBase" id="RU003330"/>
    </source>
</evidence>
<reference evidence="10 11" key="1">
    <citation type="submission" date="2018-08" db="EMBL/GenBank/DDBJ databases">
        <title>A genome reference for cultivated species of the human gut microbiota.</title>
        <authorList>
            <person name="Zou Y."/>
            <person name="Xue W."/>
            <person name="Luo G."/>
        </authorList>
    </citation>
    <scope>NUCLEOTIDE SEQUENCE [LARGE SCALE GENOMIC DNA]</scope>
    <source>
        <strain evidence="10 11">AF24-29</strain>
    </source>
</reference>
<comment type="catalytic activity">
    <reaction evidence="6 8">
        <text>AMP + ATP = 2 ADP</text>
        <dbReference type="Rhea" id="RHEA:12973"/>
        <dbReference type="ChEBI" id="CHEBI:30616"/>
        <dbReference type="ChEBI" id="CHEBI:456215"/>
        <dbReference type="ChEBI" id="CHEBI:456216"/>
        <dbReference type="EC" id="2.7.4.3"/>
    </reaction>
</comment>
<evidence type="ECO:0000256" key="3">
    <source>
        <dbReference type="ARBA" id="ARBA00022741"/>
    </source>
</evidence>
<evidence type="ECO:0000256" key="5">
    <source>
        <dbReference type="ARBA" id="ARBA00022840"/>
    </source>
</evidence>
<comment type="domain">
    <text evidence="6">Consists of three domains, a large central CORE domain and two small peripheral domains, NMPbind and LID, which undergo movements during catalysis. The LID domain closes over the site of phosphoryl transfer upon ATP binding. Assembling and dissambling the active center during each catalytic cycle provides an effective means to prevent ATP hydrolysis. Some bacteria have evolved a zinc-coordinating structure that stabilizes the LID domain.</text>
</comment>
<dbReference type="Gene3D" id="3.40.50.300">
    <property type="entry name" value="P-loop containing nucleotide triphosphate hydrolases"/>
    <property type="match status" value="1"/>
</dbReference>
<dbReference type="NCBIfam" id="NF001380">
    <property type="entry name" value="PRK00279.1-2"/>
    <property type="match status" value="1"/>
</dbReference>
<dbReference type="GeneID" id="83016085"/>
<dbReference type="Proteomes" id="UP000284178">
    <property type="component" value="Unassembled WGS sequence"/>
</dbReference>
<keyword evidence="6" id="KW-0963">Cytoplasm</keyword>
<evidence type="ECO:0000256" key="4">
    <source>
        <dbReference type="ARBA" id="ARBA00022777"/>
    </source>
</evidence>
<dbReference type="NCBIfam" id="NF001381">
    <property type="entry name" value="PRK00279.1-3"/>
    <property type="match status" value="1"/>
</dbReference>
<evidence type="ECO:0000313" key="10">
    <source>
        <dbReference type="EMBL" id="RGR72751.1"/>
    </source>
</evidence>
<dbReference type="InterPro" id="IPR027417">
    <property type="entry name" value="P-loop_NTPase"/>
</dbReference>
<evidence type="ECO:0000259" key="9">
    <source>
        <dbReference type="Pfam" id="PF05191"/>
    </source>
</evidence>
<dbReference type="CDD" id="cd01428">
    <property type="entry name" value="ADK"/>
    <property type="match status" value="1"/>
</dbReference>
<feature type="binding site" evidence="6">
    <location>
        <position position="171"/>
    </location>
    <ligand>
        <name>AMP</name>
        <dbReference type="ChEBI" id="CHEBI:456215"/>
    </ligand>
</feature>
<feature type="domain" description="Adenylate kinase active site lid" evidence="9">
    <location>
        <begin position="127"/>
        <end position="162"/>
    </location>
</feature>
<feature type="region of interest" description="LID" evidence="6">
    <location>
        <begin position="126"/>
        <end position="163"/>
    </location>
</feature>
<name>A0A412FX70_9FIRM</name>
<comment type="subunit">
    <text evidence="6 8">Monomer.</text>
</comment>
<comment type="subcellular location">
    <subcellularLocation>
        <location evidence="6 8">Cytoplasm</location>
    </subcellularLocation>
</comment>
<feature type="binding site" evidence="6">
    <location>
        <position position="199"/>
    </location>
    <ligand>
        <name>ATP</name>
        <dbReference type="ChEBI" id="CHEBI:30616"/>
    </ligand>
</feature>
<keyword evidence="6" id="KW-0862">Zinc</keyword>
<accession>A0A412FX70</accession>
<keyword evidence="3 6" id="KW-0547">Nucleotide-binding</keyword>
<keyword evidence="2 6" id="KW-0545">Nucleotide biosynthesis</keyword>
<comment type="similarity">
    <text evidence="6 7">Belongs to the adenylate kinase family.</text>
</comment>
<dbReference type="UniPathway" id="UPA00588">
    <property type="reaction ID" value="UER00649"/>
</dbReference>
<organism evidence="10 11">
    <name type="scientific">Holdemania filiformis</name>
    <dbReference type="NCBI Taxonomy" id="61171"/>
    <lineage>
        <taxon>Bacteria</taxon>
        <taxon>Bacillati</taxon>
        <taxon>Bacillota</taxon>
        <taxon>Erysipelotrichia</taxon>
        <taxon>Erysipelotrichales</taxon>
        <taxon>Erysipelotrichaceae</taxon>
        <taxon>Holdemania</taxon>
    </lineage>
</organism>
<feature type="binding site" evidence="6">
    <location>
        <begin position="136"/>
        <end position="137"/>
    </location>
    <ligand>
        <name>ATP</name>
        <dbReference type="ChEBI" id="CHEBI:30616"/>
    </ligand>
</feature>
<feature type="binding site" evidence="6">
    <location>
        <position position="36"/>
    </location>
    <ligand>
        <name>AMP</name>
        <dbReference type="ChEBI" id="CHEBI:456215"/>
    </ligand>
</feature>
<evidence type="ECO:0000256" key="8">
    <source>
        <dbReference type="RuleBase" id="RU003331"/>
    </source>
</evidence>
<dbReference type="FunFam" id="3.40.50.300:FF:000106">
    <property type="entry name" value="Adenylate kinase mitochondrial"/>
    <property type="match status" value="1"/>
</dbReference>
<feature type="binding site" evidence="6">
    <location>
        <position position="92"/>
    </location>
    <ligand>
        <name>AMP</name>
        <dbReference type="ChEBI" id="CHEBI:456215"/>
    </ligand>
</feature>
<feature type="binding site" evidence="6">
    <location>
        <begin position="10"/>
        <end position="15"/>
    </location>
    <ligand>
        <name>ATP</name>
        <dbReference type="ChEBI" id="CHEBI:30616"/>
    </ligand>
</feature>
<dbReference type="GO" id="GO:0004017">
    <property type="term" value="F:AMP kinase activity"/>
    <property type="evidence" value="ECO:0007669"/>
    <property type="project" value="UniProtKB-UniRule"/>
</dbReference>
<keyword evidence="4 6" id="KW-0418">Kinase</keyword>
<dbReference type="PANTHER" id="PTHR23359">
    <property type="entry name" value="NUCLEOTIDE KINASE"/>
    <property type="match status" value="1"/>
</dbReference>
<dbReference type="PRINTS" id="PR00094">
    <property type="entry name" value="ADENYLTKNASE"/>
</dbReference>
<dbReference type="HAMAP" id="MF_00235">
    <property type="entry name" value="Adenylate_kinase_Adk"/>
    <property type="match status" value="1"/>
</dbReference>
<dbReference type="InterPro" id="IPR000850">
    <property type="entry name" value="Adenylat/UMP-CMP_kin"/>
</dbReference>
<keyword evidence="6" id="KW-0479">Metal-binding</keyword>
<feature type="region of interest" description="NMP" evidence="6">
    <location>
        <begin position="30"/>
        <end position="59"/>
    </location>
</feature>
<sequence>MNILIMGPAGSGKGTMSAKILESFNIPHISTGDMFRANIKEGTELGKKAQEYMNAGKLVPDEITVAMVADRLKQPDCQAGYLLDGYPRTLVQAKFFENLSKEIAKPVEVVINLVVEFEALADRITGRRMCKNCGAIYHVRNHPSQVDGICDVCGSPLIQRADDTEEQLRVRLDEHEKNTKPVLDYYREKGLVVDINATRSIDEVWNDVAAALENVK</sequence>
<dbReference type="AlphaFoldDB" id="A0A412FX70"/>
<dbReference type="InterPro" id="IPR006259">
    <property type="entry name" value="Adenyl_kin_sub"/>
</dbReference>
<dbReference type="RefSeq" id="WP_006058585.1">
    <property type="nucleotide sequence ID" value="NZ_CABJCV010000014.1"/>
</dbReference>
<comment type="pathway">
    <text evidence="6">Purine metabolism; AMP biosynthesis via salvage pathway; AMP from ADP: step 1/1.</text>
</comment>
<protein>
    <recommendedName>
        <fullName evidence="6 8">Adenylate kinase</fullName>
        <shortName evidence="6">AK</shortName>
        <ecNumber evidence="6 8">2.7.4.3</ecNumber>
    </recommendedName>
    <alternativeName>
        <fullName evidence="6">ATP-AMP transphosphorylase</fullName>
    </alternativeName>
    <alternativeName>
        <fullName evidence="6">ATP:AMP phosphotransferase</fullName>
    </alternativeName>
    <alternativeName>
        <fullName evidence="6">Adenylate monophosphate kinase</fullName>
    </alternativeName>
</protein>
<dbReference type="EMBL" id="QRUP01000014">
    <property type="protein sequence ID" value="RGR72751.1"/>
    <property type="molecule type" value="Genomic_DNA"/>
</dbReference>
<dbReference type="NCBIfam" id="TIGR01351">
    <property type="entry name" value="adk"/>
    <property type="match status" value="1"/>
</dbReference>
<feature type="binding site" evidence="6">
    <location>
        <begin position="57"/>
        <end position="59"/>
    </location>
    <ligand>
        <name>AMP</name>
        <dbReference type="ChEBI" id="CHEBI:456215"/>
    </ligand>
</feature>
<evidence type="ECO:0000256" key="1">
    <source>
        <dbReference type="ARBA" id="ARBA00022679"/>
    </source>
</evidence>
<dbReference type="GO" id="GO:0005524">
    <property type="term" value="F:ATP binding"/>
    <property type="evidence" value="ECO:0007669"/>
    <property type="project" value="UniProtKB-UniRule"/>
</dbReference>
<dbReference type="GO" id="GO:0005737">
    <property type="term" value="C:cytoplasm"/>
    <property type="evidence" value="ECO:0007669"/>
    <property type="project" value="UniProtKB-SubCell"/>
</dbReference>
<evidence type="ECO:0000256" key="6">
    <source>
        <dbReference type="HAMAP-Rule" id="MF_00235"/>
    </source>
</evidence>
<gene>
    <name evidence="6" type="primary">adk</name>
    <name evidence="10" type="ORF">DWY25_11845</name>
</gene>
<dbReference type="SUPFAM" id="SSF52540">
    <property type="entry name" value="P-loop containing nucleoside triphosphate hydrolases"/>
    <property type="match status" value="1"/>
</dbReference>
<comment type="function">
    <text evidence="6">Catalyzes the reversible transfer of the terminal phosphate group between ATP and AMP. Plays an important role in cellular energy homeostasis and in adenine nucleotide metabolism.</text>
</comment>
<dbReference type="InterPro" id="IPR033690">
    <property type="entry name" value="Adenylat_kinase_CS"/>
</dbReference>
<feature type="binding site" evidence="6">
    <location>
        <position position="130"/>
    </location>
    <ligand>
        <name>Zn(2+)</name>
        <dbReference type="ChEBI" id="CHEBI:29105"/>
        <note>structural</note>
    </ligand>
</feature>